<dbReference type="EMBL" id="LBUZ01000024">
    <property type="protein sequence ID" value="KKQ74837.1"/>
    <property type="molecule type" value="Genomic_DNA"/>
</dbReference>
<comment type="caution">
    <text evidence="2">The sequence shown here is derived from an EMBL/GenBank/DDBJ whole genome shotgun (WGS) entry which is preliminary data.</text>
</comment>
<reference evidence="2 3" key="1">
    <citation type="journal article" date="2015" name="Nature">
        <title>rRNA introns, odd ribosomes, and small enigmatic genomes across a large radiation of phyla.</title>
        <authorList>
            <person name="Brown C.T."/>
            <person name="Hug L.A."/>
            <person name="Thomas B.C."/>
            <person name="Sharon I."/>
            <person name="Castelle C.J."/>
            <person name="Singh A."/>
            <person name="Wilkins M.J."/>
            <person name="Williams K.H."/>
            <person name="Banfield J.F."/>
        </authorList>
    </citation>
    <scope>NUCLEOTIDE SEQUENCE [LARGE SCALE GENOMIC DNA]</scope>
</reference>
<evidence type="ECO:0000313" key="3">
    <source>
        <dbReference type="Proteomes" id="UP000034181"/>
    </source>
</evidence>
<feature type="compositionally biased region" description="Basic and acidic residues" evidence="1">
    <location>
        <begin position="345"/>
        <end position="359"/>
    </location>
</feature>
<sequence>MVEQEMPPRLEDPEVDRIWNDFVSVERERSDDFEALLKDPQVRPEFQERAIDVLLTPRFDHLPFKVNAHHVSSEYDSFLLLGYGRNKYEFTSEQASYAAKRIPQFMEQAWRIYRRKNEGDKGQGDRNSEAKNAISALRSLNTTIPRLIPLISREEAEELLESFNPYDIGIGPGSSTHLGPIHMVFNNDQIDDSLKIRARQRAIAEGNRLFREITQSGRSPDFLSGALISVIDLRTEGDDSEALPQELTDEINFMLESNTEYQLMLDTESAYEDLEDMDTRHKLIRHQVFGEEPYPWGDTFSEYSDEDTAFFRQVIRDFPEDTELTIELQERINAYEEWAKKTRRINEERDTQWQHELQREQQALSEMKKPSAGVPQETVPQ</sequence>
<dbReference type="AlphaFoldDB" id="A0A0G0K7L3"/>
<name>A0A0G0K7L3_9BACT</name>
<gene>
    <name evidence="2" type="ORF">US96_C0024G0004</name>
</gene>
<evidence type="ECO:0000256" key="1">
    <source>
        <dbReference type="SAM" id="MobiDB-lite"/>
    </source>
</evidence>
<organism evidence="2 3">
    <name type="scientific">Candidatus Woesebacteria bacterium GW2011_GWB1_38_5b</name>
    <dbReference type="NCBI Taxonomy" id="1618569"/>
    <lineage>
        <taxon>Bacteria</taxon>
        <taxon>Candidatus Woeseibacteriota</taxon>
    </lineage>
</organism>
<evidence type="ECO:0000313" key="2">
    <source>
        <dbReference type="EMBL" id="KKQ74837.1"/>
    </source>
</evidence>
<accession>A0A0G0K7L3</accession>
<proteinExistence type="predicted"/>
<feature type="region of interest" description="Disordered" evidence="1">
    <location>
        <begin position="345"/>
        <end position="381"/>
    </location>
</feature>
<protein>
    <submittedName>
        <fullName evidence="2">Uncharacterized protein</fullName>
    </submittedName>
</protein>
<dbReference type="Proteomes" id="UP000034181">
    <property type="component" value="Unassembled WGS sequence"/>
</dbReference>